<dbReference type="AlphaFoldDB" id="A0ABD6HEQ9"/>
<dbReference type="Proteomes" id="UP000179536">
    <property type="component" value="Unassembled WGS sequence"/>
</dbReference>
<keyword evidence="5" id="KW-1185">Reference proteome</keyword>
<evidence type="ECO:0000259" key="1">
    <source>
        <dbReference type="Pfam" id="PF01935"/>
    </source>
</evidence>
<dbReference type="Pfam" id="PF01935">
    <property type="entry name" value="DUF87"/>
    <property type="match status" value="1"/>
</dbReference>
<dbReference type="PANTHER" id="PTHR42957:SF1">
    <property type="entry name" value="HELICASE MJ1565-RELATED"/>
    <property type="match status" value="1"/>
</dbReference>
<dbReference type="EMBL" id="MBFA02000020">
    <property type="protein sequence ID" value="MUP12751.1"/>
    <property type="molecule type" value="Genomic_DNA"/>
</dbReference>
<dbReference type="RefSeq" id="WP_015914892.1">
    <property type="nucleotide sequence ID" value="NZ_MBFA02000020.1"/>
</dbReference>
<dbReference type="CDD" id="cd01127">
    <property type="entry name" value="TrwB_TraG_TraD_VirD4"/>
    <property type="match status" value="1"/>
</dbReference>
<evidence type="ECO:0000259" key="2">
    <source>
        <dbReference type="Pfam" id="PF13619"/>
    </source>
</evidence>
<dbReference type="InterPro" id="IPR002789">
    <property type="entry name" value="HerA_central"/>
</dbReference>
<sequence length="709" mass="77657">MIQPELANRATVIGTVQDVSGTSVSVTLTSDRFSGLSFVHGQGHKIGQIGSFVKIPIGYIDLYGIVSQVGASAVPEKAALSMPNGLRWMTVQLIGEGYRTGRFQRGISQYPTFEDEVHLVSEADLQAIYGRSDKQNHLVRVGHVAGSESIDALVDVNKLVTRHSAVVGTTGSGKSTTVAGLLNVLSDESRFPSARIVVLDLHGEYAKALSDRANIFKISPDVRNINEHRLCIPFWALSFDELMRVTFGSLPPDGKARNVILEQILEAKVASLTAQPIAGVDPSSITADSPVPFSLNKLWHDLYCREFGTYLSAGGANPSDQATWAYECDPLGAKIVGDAQSAVPPRFRKVKNVASDPEKINWLPDVLNIRGPLEALGARLRVARYDFLLKAGDWHPELDGTTTKTLAELVGQWLGSDKPITILDLSGIPSTVTNDIIGNILRVLYDGLFWARNFSEGGRERPLLVVMEEAHSYLGDNGSSAASIATQRIVKEGRKYGIGAMIVSQRPAEINPTILSQCGTFFAMRLSNATDRSHVTSALSDNLEGLTSMLPVLRTGEAIILGEAVRLPMRTMIQAPPRDRRPDSQDPLICDEAAPEDSMTPGGWNLKMHIAADYRYFVETWLQQNPVPTPHQEGITHMAWQDFAPFTSSNIAAIRYDEDQLLLEVEFLNSTRYHYYDVPPQIAQAFDQAGSKGTFLASTIKGHYRYSRV</sequence>
<evidence type="ECO:0000313" key="3">
    <source>
        <dbReference type="EMBL" id="MUO40710.1"/>
    </source>
</evidence>
<evidence type="ECO:0000313" key="4">
    <source>
        <dbReference type="EMBL" id="MUP12751.1"/>
    </source>
</evidence>
<dbReference type="PANTHER" id="PTHR42957">
    <property type="entry name" value="HELICASE MJ1565-RELATED"/>
    <property type="match status" value="1"/>
</dbReference>
<evidence type="ECO:0000313" key="5">
    <source>
        <dbReference type="Proteomes" id="UP000179454"/>
    </source>
</evidence>
<reference evidence="5 6" key="1">
    <citation type="submission" date="2019-11" db="EMBL/GenBank/DDBJ databases">
        <title>Whole-genome sequencing of Allorhizobium vitis.</title>
        <authorList>
            <person name="Gan H.M."/>
            <person name="Savka M.A."/>
        </authorList>
    </citation>
    <scope>NUCLEOTIDE SEQUENCE [LARGE SCALE GENOMIC DNA]</scope>
    <source>
        <strain evidence="4 6">RF2/1</strain>
        <strain evidence="3 5">T1/7</strain>
    </source>
</reference>
<proteinExistence type="predicted"/>
<accession>A0ABD6HEQ9</accession>
<feature type="domain" description="KTSC" evidence="2">
    <location>
        <begin position="647"/>
        <end position="704"/>
    </location>
</feature>
<dbReference type="InterPro" id="IPR008571">
    <property type="entry name" value="HerA-like"/>
</dbReference>
<feature type="domain" description="Helicase HerA central" evidence="1">
    <location>
        <begin position="139"/>
        <end position="442"/>
    </location>
</feature>
<evidence type="ECO:0000313" key="6">
    <source>
        <dbReference type="Proteomes" id="UP000179536"/>
    </source>
</evidence>
<dbReference type="InterPro" id="IPR027417">
    <property type="entry name" value="P-loop_NTPase"/>
</dbReference>
<dbReference type="SUPFAM" id="SSF52540">
    <property type="entry name" value="P-loop containing nucleoside triphosphate hydrolases"/>
    <property type="match status" value="1"/>
</dbReference>
<gene>
    <name evidence="4" type="ORF">BBK91_023085</name>
    <name evidence="3" type="ORF">BBL17_002695</name>
</gene>
<protein>
    <submittedName>
        <fullName evidence="4">DUF87 domain-containing protein</fullName>
    </submittedName>
</protein>
<dbReference type="EMBL" id="MBFE02000002">
    <property type="protein sequence ID" value="MUO40710.1"/>
    <property type="molecule type" value="Genomic_DNA"/>
</dbReference>
<comment type="caution">
    <text evidence="4">The sequence shown here is derived from an EMBL/GenBank/DDBJ whole genome shotgun (WGS) entry which is preliminary data.</text>
</comment>
<dbReference type="InterPro" id="IPR025309">
    <property type="entry name" value="KTSC_dom"/>
</dbReference>
<dbReference type="Proteomes" id="UP000179454">
    <property type="component" value="Unassembled WGS sequence"/>
</dbReference>
<dbReference type="Gene3D" id="3.40.50.300">
    <property type="entry name" value="P-loop containing nucleotide triphosphate hydrolases"/>
    <property type="match status" value="2"/>
</dbReference>
<name>A0ABD6HEQ9_AGRVI</name>
<dbReference type="Pfam" id="PF13619">
    <property type="entry name" value="KTSC"/>
    <property type="match status" value="1"/>
</dbReference>
<organism evidence="4 6">
    <name type="scientific">Agrobacterium vitis</name>
    <name type="common">Rhizobium vitis</name>
    <dbReference type="NCBI Taxonomy" id="373"/>
    <lineage>
        <taxon>Bacteria</taxon>
        <taxon>Pseudomonadati</taxon>
        <taxon>Pseudomonadota</taxon>
        <taxon>Alphaproteobacteria</taxon>
        <taxon>Hyphomicrobiales</taxon>
        <taxon>Rhizobiaceae</taxon>
        <taxon>Rhizobium/Agrobacterium group</taxon>
        <taxon>Agrobacterium</taxon>
    </lineage>
</organism>